<evidence type="ECO:0000313" key="5">
    <source>
        <dbReference type="Proteomes" id="UP000310314"/>
    </source>
</evidence>
<dbReference type="Pfam" id="PF00722">
    <property type="entry name" value="Glyco_hydro_16"/>
    <property type="match status" value="1"/>
</dbReference>
<feature type="chain" id="PRO_5024444671" evidence="2">
    <location>
        <begin position="21"/>
        <end position="297"/>
    </location>
</feature>
<reference evidence="4 5" key="1">
    <citation type="submission" date="2019-05" db="EMBL/GenBank/DDBJ databases">
        <authorList>
            <person name="Zhang J.-Y."/>
            <person name="Feg X."/>
            <person name="Du Z.-J."/>
        </authorList>
    </citation>
    <scope>NUCLEOTIDE SEQUENCE [LARGE SCALE GENOMIC DNA]</scope>
    <source>
        <strain evidence="4 5">RZ26</strain>
    </source>
</reference>
<evidence type="ECO:0000313" key="4">
    <source>
        <dbReference type="EMBL" id="TMM58208.1"/>
    </source>
</evidence>
<dbReference type="OrthoDB" id="9809583at2"/>
<dbReference type="PANTHER" id="PTHR10963">
    <property type="entry name" value="GLYCOSYL HYDROLASE-RELATED"/>
    <property type="match status" value="1"/>
</dbReference>
<gene>
    <name evidence="4" type="ORF">FEE95_01925</name>
</gene>
<dbReference type="AlphaFoldDB" id="A0A5S3PTH3"/>
<feature type="signal peptide" evidence="2">
    <location>
        <begin position="1"/>
        <end position="20"/>
    </location>
</feature>
<dbReference type="SUPFAM" id="SSF49899">
    <property type="entry name" value="Concanavalin A-like lectins/glucanases"/>
    <property type="match status" value="1"/>
</dbReference>
<keyword evidence="4" id="KW-0378">Hydrolase</keyword>
<dbReference type="CDD" id="cd08023">
    <property type="entry name" value="GH16_laminarinase_like"/>
    <property type="match status" value="1"/>
</dbReference>
<dbReference type="PROSITE" id="PS51762">
    <property type="entry name" value="GH16_2"/>
    <property type="match status" value="1"/>
</dbReference>
<dbReference type="RefSeq" id="WP_138656140.1">
    <property type="nucleotide sequence ID" value="NZ_VATY01000001.1"/>
</dbReference>
<dbReference type="EMBL" id="VATY01000001">
    <property type="protein sequence ID" value="TMM58208.1"/>
    <property type="molecule type" value="Genomic_DNA"/>
</dbReference>
<dbReference type="InterPro" id="IPR013320">
    <property type="entry name" value="ConA-like_dom_sf"/>
</dbReference>
<dbReference type="Gene3D" id="2.60.120.200">
    <property type="match status" value="1"/>
</dbReference>
<proteinExistence type="inferred from homology"/>
<accession>A0A5S3PTH3</accession>
<comment type="similarity">
    <text evidence="1">Belongs to the glycosyl hydrolase 16 family.</text>
</comment>
<keyword evidence="5" id="KW-1185">Reference proteome</keyword>
<dbReference type="PROSITE" id="PS51257">
    <property type="entry name" value="PROKAR_LIPOPROTEIN"/>
    <property type="match status" value="1"/>
</dbReference>
<feature type="domain" description="GH16" evidence="3">
    <location>
        <begin position="49"/>
        <end position="297"/>
    </location>
</feature>
<comment type="caution">
    <text evidence="4">The sequence shown here is derived from an EMBL/GenBank/DDBJ whole genome shotgun (WGS) entry which is preliminary data.</text>
</comment>
<evidence type="ECO:0000256" key="1">
    <source>
        <dbReference type="ARBA" id="ARBA00006865"/>
    </source>
</evidence>
<dbReference type="GO" id="GO:0005975">
    <property type="term" value="P:carbohydrate metabolic process"/>
    <property type="evidence" value="ECO:0007669"/>
    <property type="project" value="InterPro"/>
</dbReference>
<dbReference type="InterPro" id="IPR000757">
    <property type="entry name" value="Beta-glucanase-like"/>
</dbReference>
<evidence type="ECO:0000256" key="2">
    <source>
        <dbReference type="SAM" id="SignalP"/>
    </source>
</evidence>
<sequence length="297" mass="32885">MKTKLVSKLFILSILMSALLGCSKSKNSVDDEVVEIIDNSILTGDVNAPDFWDGDNLVWSDEFNGSSLSLENWAPQRFLGGVGNTELQNYNGIDNLEVSNGTLKIKVDKIGEGQNTGDYNSGRLNSKFIFTYGRVEMRAKLPAQLGNGLWAKLWLLGSNFEQVGFPNSGVIDIMKYVSHIPDEVLSEAITADNLAGNAPPGTSGPIALESAESQFHNYGVLWTDEYLKFYIDSIDNVTFTYQRPPNANDKNWPFTKSFYFIMNVAVGGEFGGVEGVDDTIFPTQMEIDYVRVYHGKK</sequence>
<keyword evidence="2" id="KW-0732">Signal</keyword>
<organism evidence="4 5">
    <name type="scientific">Maribacter algarum</name>
    <name type="common">ex Zhang et al. 2020</name>
    <dbReference type="NCBI Taxonomy" id="2578118"/>
    <lineage>
        <taxon>Bacteria</taxon>
        <taxon>Pseudomonadati</taxon>
        <taxon>Bacteroidota</taxon>
        <taxon>Flavobacteriia</taxon>
        <taxon>Flavobacteriales</taxon>
        <taxon>Flavobacteriaceae</taxon>
        <taxon>Maribacter</taxon>
    </lineage>
</organism>
<dbReference type="GO" id="GO:0004553">
    <property type="term" value="F:hydrolase activity, hydrolyzing O-glycosyl compounds"/>
    <property type="evidence" value="ECO:0007669"/>
    <property type="project" value="InterPro"/>
</dbReference>
<protein>
    <submittedName>
        <fullName evidence="4">Glycoside hydrolase family 16 protein</fullName>
    </submittedName>
</protein>
<dbReference type="Proteomes" id="UP000310314">
    <property type="component" value="Unassembled WGS sequence"/>
</dbReference>
<dbReference type="InterPro" id="IPR050546">
    <property type="entry name" value="Glycosyl_Hydrlase_16"/>
</dbReference>
<name>A0A5S3PTH3_9FLAO</name>
<dbReference type="PANTHER" id="PTHR10963:SF55">
    <property type="entry name" value="GLYCOSIDE HYDROLASE FAMILY 16 PROTEIN"/>
    <property type="match status" value="1"/>
</dbReference>
<evidence type="ECO:0000259" key="3">
    <source>
        <dbReference type="PROSITE" id="PS51762"/>
    </source>
</evidence>